<dbReference type="PANTHER" id="PTHR42951">
    <property type="entry name" value="METALLO-BETA-LACTAMASE DOMAIN-CONTAINING"/>
    <property type="match status" value="1"/>
</dbReference>
<evidence type="ECO:0000313" key="2">
    <source>
        <dbReference type="EMBL" id="ADY14248.1"/>
    </source>
</evidence>
<dbReference type="KEGG" id="sbu:SpiBuddy_2434"/>
<dbReference type="Gene3D" id="3.60.15.10">
    <property type="entry name" value="Ribonuclease Z/Hydroxyacylglutathione hydrolase-like"/>
    <property type="match status" value="1"/>
</dbReference>
<protein>
    <submittedName>
        <fullName evidence="2">Beta-lactamase domain protein</fullName>
    </submittedName>
</protein>
<dbReference type="InterPro" id="IPR050855">
    <property type="entry name" value="NDM-1-like"/>
</dbReference>
<dbReference type="Pfam" id="PF00753">
    <property type="entry name" value="Lactamase_B"/>
    <property type="match status" value="1"/>
</dbReference>
<dbReference type="SUPFAM" id="SSF56281">
    <property type="entry name" value="Metallo-hydrolase/oxidoreductase"/>
    <property type="match status" value="1"/>
</dbReference>
<dbReference type="eggNOG" id="COG0491">
    <property type="taxonomic scope" value="Bacteria"/>
</dbReference>
<sequence>MSKGIEIIDVGGVNCYLIEADDDFVLIDTGFSTKRMFLDEVLKKAINKPGEVPKKLKLVILTHGDSDHAGNCKFLKENYGAKIAMHFEDSKMVENGDMSWNRKSKPDKISFTFRLVTLAFGKNSAFGTFKPDIYLQEGQNLSKFGLSAKVIHLPGHSKGSIGVLTNEGDLFCGDLIYNFAGFKYIDNLEDFNKSIDKLKKLDINILYPGHGKPFSISNFYRKVNKK</sequence>
<reference evidence="3" key="1">
    <citation type="submission" date="2011-02" db="EMBL/GenBank/DDBJ databases">
        <title>Complete sequence of Spirochaeta sp. Buddy.</title>
        <authorList>
            <person name="Lucas S."/>
            <person name="Copeland A."/>
            <person name="Lapidus A."/>
            <person name="Cheng J.-F."/>
            <person name="Goodwin L."/>
            <person name="Pitluck S."/>
            <person name="Zeytun A."/>
            <person name="Detter J.C."/>
            <person name="Han C."/>
            <person name="Tapia R."/>
            <person name="Land M."/>
            <person name="Hauser L."/>
            <person name="Kyrpides N."/>
            <person name="Ivanova N."/>
            <person name="Mikhailova N."/>
            <person name="Pagani I."/>
            <person name="Ritalahti K.M."/>
            <person name="Loeffler F.E."/>
            <person name="Woyke T."/>
        </authorList>
    </citation>
    <scope>NUCLEOTIDE SEQUENCE [LARGE SCALE GENOMIC DNA]</scope>
    <source>
        <strain evidence="3">ATCC BAA-1886 / DSM 22777 / Buddy</strain>
    </source>
</reference>
<feature type="domain" description="Metallo-beta-lactamase" evidence="1">
    <location>
        <begin position="12"/>
        <end position="210"/>
    </location>
</feature>
<dbReference type="HOGENOM" id="CLU_030571_2_2_12"/>
<keyword evidence="3" id="KW-1185">Reference proteome</keyword>
<dbReference type="AlphaFoldDB" id="F0RRR7"/>
<dbReference type="SMART" id="SM00849">
    <property type="entry name" value="Lactamase_B"/>
    <property type="match status" value="1"/>
</dbReference>
<dbReference type="CDD" id="cd07721">
    <property type="entry name" value="yflN-like_MBL-fold"/>
    <property type="match status" value="1"/>
</dbReference>
<dbReference type="OrthoDB" id="9761531at2"/>
<dbReference type="STRING" id="158189.SpiBuddy_2434"/>
<accession>F0RRR7</accession>
<dbReference type="InterPro" id="IPR001279">
    <property type="entry name" value="Metallo-B-lactamas"/>
</dbReference>
<proteinExistence type="predicted"/>
<evidence type="ECO:0000259" key="1">
    <source>
        <dbReference type="SMART" id="SM00849"/>
    </source>
</evidence>
<dbReference type="RefSeq" id="WP_013608094.1">
    <property type="nucleotide sequence ID" value="NC_015152.1"/>
</dbReference>
<dbReference type="Proteomes" id="UP000008466">
    <property type="component" value="Chromosome"/>
</dbReference>
<dbReference type="InterPro" id="IPR036866">
    <property type="entry name" value="RibonucZ/Hydroxyglut_hydro"/>
</dbReference>
<gene>
    <name evidence="2" type="ordered locus">SpiBuddy_2434</name>
</gene>
<dbReference type="EMBL" id="CP002541">
    <property type="protein sequence ID" value="ADY14248.1"/>
    <property type="molecule type" value="Genomic_DNA"/>
</dbReference>
<organism evidence="2 3">
    <name type="scientific">Sphaerochaeta globosa (strain ATCC BAA-1886 / DSM 22777 / Buddy)</name>
    <name type="common">Spirochaeta sp. (strain Buddy)</name>
    <dbReference type="NCBI Taxonomy" id="158189"/>
    <lineage>
        <taxon>Bacteria</taxon>
        <taxon>Pseudomonadati</taxon>
        <taxon>Spirochaetota</taxon>
        <taxon>Spirochaetia</taxon>
        <taxon>Spirochaetales</taxon>
        <taxon>Sphaerochaetaceae</taxon>
        <taxon>Sphaerochaeta</taxon>
    </lineage>
</organism>
<evidence type="ECO:0000313" key="3">
    <source>
        <dbReference type="Proteomes" id="UP000008466"/>
    </source>
</evidence>
<name>F0RRR7_SPHGB</name>